<dbReference type="Gene3D" id="3.40.50.880">
    <property type="match status" value="1"/>
</dbReference>
<evidence type="ECO:0000256" key="1">
    <source>
        <dbReference type="SAM" id="MobiDB-lite"/>
    </source>
</evidence>
<proteinExistence type="predicted"/>
<gene>
    <name evidence="2" type="ORF">DKT77_04625</name>
</gene>
<dbReference type="AlphaFoldDB" id="A0A2V2LL52"/>
<keyword evidence="3" id="KW-1185">Reference proteome</keyword>
<sequence length="297" mass="32494">MILSKLGLPVGRHATTHLWWLLILERRFPQMRRDRDVFFRRDGDTWTSAGMAAVMDLAQVPIRMDWGRAIAFEVPPLTLMLMIRPGGQSQFSADLLAQRGEDRAINTALPHIAPQPDAPPRVTAMSELSVFRRPTSRSRRQGGGSNGSPGHGLPKRQAHAPHLSTATGRLRVGISRQIQGTESRRGAGSRHPRLTYYPHLPSLASSSTRPRALGAPRPPREGATLITQPFAFAYAMLAALPGIMHCALDAAAPLVHFTVGGWFFGRFRPIERVLALLQAGLRAGITFVALARGGVIH</sequence>
<evidence type="ECO:0000313" key="3">
    <source>
        <dbReference type="Proteomes" id="UP000245680"/>
    </source>
</evidence>
<dbReference type="Proteomes" id="UP000245680">
    <property type="component" value="Unassembled WGS sequence"/>
</dbReference>
<accession>A0A2V2LL52</accession>
<evidence type="ECO:0000313" key="2">
    <source>
        <dbReference type="EMBL" id="PWR03797.1"/>
    </source>
</evidence>
<dbReference type="EMBL" id="QGKU01000016">
    <property type="protein sequence ID" value="PWR03797.1"/>
    <property type="molecule type" value="Genomic_DNA"/>
</dbReference>
<dbReference type="SUPFAM" id="SSF52317">
    <property type="entry name" value="Class I glutamine amidotransferase-like"/>
    <property type="match status" value="1"/>
</dbReference>
<organism evidence="2 3">
    <name type="scientific">Meridianimarinicoccus roseus</name>
    <dbReference type="NCBI Taxonomy" id="2072018"/>
    <lineage>
        <taxon>Bacteria</taxon>
        <taxon>Pseudomonadati</taxon>
        <taxon>Pseudomonadota</taxon>
        <taxon>Alphaproteobacteria</taxon>
        <taxon>Rhodobacterales</taxon>
        <taxon>Paracoccaceae</taxon>
        <taxon>Meridianimarinicoccus</taxon>
    </lineage>
</organism>
<dbReference type="InterPro" id="IPR029062">
    <property type="entry name" value="Class_I_gatase-like"/>
</dbReference>
<protein>
    <submittedName>
        <fullName evidence="2">Uncharacterized protein</fullName>
    </submittedName>
</protein>
<feature type="compositionally biased region" description="Gly residues" evidence="1">
    <location>
        <begin position="141"/>
        <end position="150"/>
    </location>
</feature>
<name>A0A2V2LL52_9RHOB</name>
<feature type="region of interest" description="Disordered" evidence="1">
    <location>
        <begin position="131"/>
        <end position="220"/>
    </location>
</feature>
<reference evidence="2 3" key="1">
    <citation type="submission" date="2018-05" db="EMBL/GenBank/DDBJ databases">
        <title>Rhodobacteraceae gen. nov., sp. nov. isolated from sea water.</title>
        <authorList>
            <person name="Ren Y."/>
        </authorList>
    </citation>
    <scope>NUCLEOTIDE SEQUENCE [LARGE SCALE GENOMIC DNA]</scope>
    <source>
        <strain evidence="2 3">TG-679</strain>
    </source>
</reference>
<comment type="caution">
    <text evidence="2">The sequence shown here is derived from an EMBL/GenBank/DDBJ whole genome shotgun (WGS) entry which is preliminary data.</text>
</comment>